<feature type="coiled-coil region" evidence="1">
    <location>
        <begin position="381"/>
        <end position="415"/>
    </location>
</feature>
<feature type="coiled-coil region" evidence="1">
    <location>
        <begin position="1121"/>
        <end position="1186"/>
    </location>
</feature>
<reference evidence="4 5" key="1">
    <citation type="journal article" date="2019" name="Sci. Rep.">
        <title>A multi-omics analysis of the grapevine pathogen Lasiodiplodia theobromae reveals that temperature affects the expression of virulence- and pathogenicity-related genes.</title>
        <authorList>
            <person name="Felix C."/>
            <person name="Meneses R."/>
            <person name="Goncalves M.F.M."/>
            <person name="Tilleman L."/>
            <person name="Duarte A.S."/>
            <person name="Jorrin-Novo J.V."/>
            <person name="Van de Peer Y."/>
            <person name="Deforce D."/>
            <person name="Van Nieuwerburgh F."/>
            <person name="Esteves A.C."/>
            <person name="Alves A."/>
        </authorList>
    </citation>
    <scope>NUCLEOTIDE SEQUENCE [LARGE SCALE GENOMIC DNA]</scope>
    <source>
        <strain evidence="4 5">LA-SOL3</strain>
    </source>
</reference>
<sequence length="1659" mass="180753">MGADFVLFLFILVAMYSLWLSGIFELCAFLIARARAPAHAHTNPSDDKPLDKQADLKQADQANIIKNTDVKPTDPKLADRKAYVLKALNLKPSDIESSVVKTSNPKPSVVKTSDPIKSKEIARAETKVCDPIKLQRVDSTYVKQSIMAKPGVKPGYVKTIQVFDAIMADALLEYMKARVSKPIPVVTAAAPLDDTKSASKTADDAKAASSNIVDFINSVPSPVDDAKVAPDTVDPNTQAASHKITISVSSVESWSSIGSTIVEVDTSTPVTSDACPRHWLSAIKLSPADLASPPTPPTYTESADGTIYRNGHAHGVSTAAHKSAVDSLQSSIHHLRKLNTSMTSDLSGALNVVAWEADTRVADLERLHQQALDRAEKRGNANATARLLEEHKDVAASLEEKHKAAMADLREEQKTTVWTLLKHHRSKMAFMEMAQKKEVALIREAHEKEVAAIEERHQEEVATLKDTEIASITERVAALEAEAAANVDAVKAGHDVVAALEKTVAERDAQIATANERVASLEAEVAANVGTIQAGNDVVASLEQTIAEKNTEIATVTGRLASLEKEVLASIDSVNTASERAAALQKTVDDKQAEIDCILSEVVKEAESHEAEVKSLQKKHDSDLAFIFSRHDKDVAAMKSDHESEIESIRSEFDAKVAAMEKKYDSQITNMEVDLTASLQALDDECDATNASHQSGINRLEVVVTDALISLDDSCTSTLVFQESTINILEVELTNALASLNDECNSTLASHKAGLRKIEVEVLTSLQSLDDESASTIASLTANNQAAENKVVYQELVSLESVAPECDTPKPNDFKLVFQDVAAQEPSALELIDHESSSNELAHQELIIQEPVAQSSIIQESDEESADQAIVDDNLDFPTSSGQDFVIYRDPSPASSVGSSGTVVRHSSPFSYETSPLAAPEQYEARPSPVPAFIDHPTPFAGVWATHAALQNALSNATEVLSPPLGEQKVGSLLEAALINEAAPITAAPKRNPSPTKKKLVTKEEWKALVASLNGSGDRDRDLAARSAEAEARRAAELAEEARELEEEEDILDVYEQDNAEPSVSTPRPLPDPTAADLPRPSPDLAHENAALRTEISLLREHITALTATNEHNSAAYLSAKATAEHNERAATEAAACLEEQSSLAAEVEAELTATADELSATIAARDAAEQRCAAAEQRADQAEKCAQHFDRLLRNVALDTMYLQRLEWSSRSQAGQVRRLLDQRVPLENAVARLHNENLRLRARAEETQAGSDAVFAYAEDVAGGMLALLQQAARYGVVNVATLAERTNDEVVRGLVEYMAAFIEAANSNVREGRKLVVANRELTAAAAADRDAIDALKEEIVSLKDSLADARTEVDDATVGEQLAQAELDKVKGVVAELKAAADRVPALERKVDDLQYALNEERVGAAPQDWQEVVEDMQMQLAAKQACLDTVTIRLTALNNVDAEHALCERREKSAEDQCEMNRRIISALVKRNHRLIEELTLTRERAGLPKGTYMIYNFTENEFSKVVLRAMLMRLADMHKYDLMEEDFAFCDELDRILDQPVEETEVQPLDREFTAAENIMDGVLSKITTVCKDLLDGEKDGEQIKHRGLGEKAVTDSEESWEPLDLSIDPEDEKEADARYEAEQERRKKAAEDMRTALLKADEDAQILAEESF</sequence>
<feature type="coiled-coil region" evidence="1">
    <location>
        <begin position="1322"/>
        <end position="1356"/>
    </location>
</feature>
<feature type="transmembrane region" description="Helical" evidence="3">
    <location>
        <begin position="7"/>
        <end position="32"/>
    </location>
</feature>
<dbReference type="PANTHER" id="PTHR45615:SF66">
    <property type="entry name" value="CARD DOMAIN-CONTAINING PROTEIN"/>
    <property type="match status" value="1"/>
</dbReference>
<feature type="compositionally biased region" description="Basic and acidic residues" evidence="2">
    <location>
        <begin position="1622"/>
        <end position="1638"/>
    </location>
</feature>
<organism evidence="4 5">
    <name type="scientific">Lasiodiplodia theobromae</name>
    <dbReference type="NCBI Taxonomy" id="45133"/>
    <lineage>
        <taxon>Eukaryota</taxon>
        <taxon>Fungi</taxon>
        <taxon>Dikarya</taxon>
        <taxon>Ascomycota</taxon>
        <taxon>Pezizomycotina</taxon>
        <taxon>Dothideomycetes</taxon>
        <taxon>Dothideomycetes incertae sedis</taxon>
        <taxon>Botryosphaeriales</taxon>
        <taxon>Botryosphaeriaceae</taxon>
        <taxon>Lasiodiplodia</taxon>
    </lineage>
</organism>
<evidence type="ECO:0000256" key="2">
    <source>
        <dbReference type="SAM" id="MobiDB-lite"/>
    </source>
</evidence>
<keyword evidence="3" id="KW-1133">Transmembrane helix</keyword>
<evidence type="ECO:0000256" key="3">
    <source>
        <dbReference type="SAM" id="Phobius"/>
    </source>
</evidence>
<keyword evidence="3" id="KW-0472">Membrane</keyword>
<gene>
    <name evidence="4" type="primary">MYH10_1</name>
    <name evidence="4" type="ORF">DBV05_g11566</name>
</gene>
<dbReference type="OrthoDB" id="3945013at2759"/>
<proteinExistence type="predicted"/>
<feature type="compositionally biased region" description="Basic and acidic residues" evidence="2">
    <location>
        <begin position="1592"/>
        <end position="1601"/>
    </location>
</feature>
<feature type="coiled-coil region" evidence="1">
    <location>
        <begin position="497"/>
        <end position="619"/>
    </location>
</feature>
<protein>
    <submittedName>
        <fullName evidence="4">Myosin-10</fullName>
    </submittedName>
</protein>
<feature type="region of interest" description="Disordered" evidence="2">
    <location>
        <begin position="1592"/>
        <end position="1638"/>
    </location>
</feature>
<keyword evidence="5" id="KW-1185">Reference proteome</keyword>
<evidence type="ECO:0000313" key="4">
    <source>
        <dbReference type="EMBL" id="KAB2569762.1"/>
    </source>
</evidence>
<evidence type="ECO:0000313" key="5">
    <source>
        <dbReference type="Proteomes" id="UP000325902"/>
    </source>
</evidence>
<comment type="caution">
    <text evidence="4">The sequence shown here is derived from an EMBL/GenBank/DDBJ whole genome shotgun (WGS) entry which is preliminary data.</text>
</comment>
<dbReference type="Gene3D" id="1.10.287.1490">
    <property type="match status" value="1"/>
</dbReference>
<dbReference type="Proteomes" id="UP000325902">
    <property type="component" value="Unassembled WGS sequence"/>
</dbReference>
<keyword evidence="3" id="KW-0812">Transmembrane</keyword>
<accession>A0A5N5CWT5</accession>
<keyword evidence="1" id="KW-0175">Coiled coil</keyword>
<evidence type="ECO:0000256" key="1">
    <source>
        <dbReference type="SAM" id="Coils"/>
    </source>
</evidence>
<feature type="compositionally biased region" description="Acidic residues" evidence="2">
    <location>
        <begin position="1602"/>
        <end position="1621"/>
    </location>
</feature>
<name>A0A5N5CWT5_9PEZI</name>
<feature type="region of interest" description="Disordered" evidence="2">
    <location>
        <begin position="1054"/>
        <end position="1085"/>
    </location>
</feature>
<dbReference type="PANTHER" id="PTHR45615">
    <property type="entry name" value="MYOSIN HEAVY CHAIN, NON-MUSCLE"/>
    <property type="match status" value="1"/>
</dbReference>
<dbReference type="EMBL" id="VCHE01000169">
    <property type="protein sequence ID" value="KAB2569762.1"/>
    <property type="molecule type" value="Genomic_DNA"/>
</dbReference>